<comment type="cofactor">
    <cofactor evidence="2 9">
        <name>Mg(2+)</name>
        <dbReference type="ChEBI" id="CHEBI:18420"/>
    </cofactor>
</comment>
<gene>
    <name evidence="11" type="primary">folP</name>
    <name evidence="11" type="ORF">J5V48_09150</name>
</gene>
<organism evidence="11 12">
    <name type="scientific">Succinivibrio faecicola</name>
    <dbReference type="NCBI Taxonomy" id="2820300"/>
    <lineage>
        <taxon>Bacteria</taxon>
        <taxon>Pseudomonadati</taxon>
        <taxon>Pseudomonadota</taxon>
        <taxon>Gammaproteobacteria</taxon>
        <taxon>Aeromonadales</taxon>
        <taxon>Succinivibrionaceae</taxon>
        <taxon>Succinivibrio</taxon>
    </lineage>
</organism>
<feature type="domain" description="Pterin-binding" evidence="10">
    <location>
        <begin position="15"/>
        <end position="268"/>
    </location>
</feature>
<dbReference type="NCBIfam" id="TIGR01496">
    <property type="entry name" value="DHPS"/>
    <property type="match status" value="1"/>
</dbReference>
<protein>
    <recommendedName>
        <fullName evidence="4 9">Dihydropteroate synthase</fullName>
        <shortName evidence="9">DHPS</shortName>
        <ecNumber evidence="4 9">2.5.1.15</ecNumber>
    </recommendedName>
    <alternativeName>
        <fullName evidence="9">Dihydropteroate pyrophosphorylase</fullName>
    </alternativeName>
</protein>
<dbReference type="Proteomes" id="UP000731465">
    <property type="component" value="Unassembled WGS sequence"/>
</dbReference>
<keyword evidence="8 9" id="KW-0289">Folate biosynthesis</keyword>
<dbReference type="EMBL" id="JAGFNY010000047">
    <property type="protein sequence ID" value="MBW7571058.1"/>
    <property type="molecule type" value="Genomic_DNA"/>
</dbReference>
<dbReference type="InterPro" id="IPR000489">
    <property type="entry name" value="Pterin-binding_dom"/>
</dbReference>
<dbReference type="Gene3D" id="3.20.20.20">
    <property type="entry name" value="Dihydropteroate synthase-like"/>
    <property type="match status" value="1"/>
</dbReference>
<dbReference type="InterPro" id="IPR045031">
    <property type="entry name" value="DHP_synth-like"/>
</dbReference>
<dbReference type="InterPro" id="IPR006390">
    <property type="entry name" value="DHP_synth_dom"/>
</dbReference>
<evidence type="ECO:0000313" key="11">
    <source>
        <dbReference type="EMBL" id="MBW7571058.1"/>
    </source>
</evidence>
<dbReference type="SUPFAM" id="SSF51717">
    <property type="entry name" value="Dihydropteroate synthetase-like"/>
    <property type="match status" value="1"/>
</dbReference>
<evidence type="ECO:0000256" key="5">
    <source>
        <dbReference type="ARBA" id="ARBA00022679"/>
    </source>
</evidence>
<dbReference type="PANTHER" id="PTHR20941:SF1">
    <property type="entry name" value="FOLIC ACID SYNTHESIS PROTEIN FOL1"/>
    <property type="match status" value="1"/>
</dbReference>
<evidence type="ECO:0000313" key="12">
    <source>
        <dbReference type="Proteomes" id="UP000731465"/>
    </source>
</evidence>
<comment type="similarity">
    <text evidence="9">Belongs to the DHPS family.</text>
</comment>
<comment type="catalytic activity">
    <reaction evidence="1">
        <text>(7,8-dihydropterin-6-yl)methyl diphosphate + 4-aminobenzoate = 7,8-dihydropteroate + diphosphate</text>
        <dbReference type="Rhea" id="RHEA:19949"/>
        <dbReference type="ChEBI" id="CHEBI:17836"/>
        <dbReference type="ChEBI" id="CHEBI:17839"/>
        <dbReference type="ChEBI" id="CHEBI:33019"/>
        <dbReference type="ChEBI" id="CHEBI:72950"/>
        <dbReference type="EC" id="2.5.1.15"/>
    </reaction>
</comment>
<dbReference type="EC" id="2.5.1.15" evidence="4 9"/>
<dbReference type="RefSeq" id="WP_219938282.1">
    <property type="nucleotide sequence ID" value="NZ_JAGFNY010000047.1"/>
</dbReference>
<sequence length="278" mass="30575">MKITFKDRTLDLNSSRIMGILNVTPDSFSDGGRYNNTDKALSHAQMMIKDGADIIDIGGESTRPGATPVSVQEELDRVIPVVERISKNLDVMISIDTSQPLVMSEAVKAGAHIWNDIRALRLDNALETAAKLCVPVILMHMQGNPKTMQVDPHYDDVTKEVKDFLINRANDAINVGIKKENIILDLGFGFGKSVKHNFTLLDKMDEFVSLGYPVLSALSRKSMIGAACSIDCPENRVTGSVAGALISIMKGAQIVRVHDVKETKQAFDVYRSMLESRK</sequence>
<keyword evidence="12" id="KW-1185">Reference proteome</keyword>
<dbReference type="Pfam" id="PF00809">
    <property type="entry name" value="Pterin_bind"/>
    <property type="match status" value="1"/>
</dbReference>
<keyword evidence="7 9" id="KW-0460">Magnesium</keyword>
<evidence type="ECO:0000256" key="6">
    <source>
        <dbReference type="ARBA" id="ARBA00022723"/>
    </source>
</evidence>
<dbReference type="CDD" id="cd00739">
    <property type="entry name" value="DHPS"/>
    <property type="match status" value="1"/>
</dbReference>
<keyword evidence="6 9" id="KW-0479">Metal-binding</keyword>
<reference evidence="11 12" key="1">
    <citation type="submission" date="2021-03" db="EMBL/GenBank/DDBJ databases">
        <title>Succinivibrio sp. nov. isolated from feces of cow.</title>
        <authorList>
            <person name="Choi J.-Y."/>
        </authorList>
    </citation>
    <scope>NUCLEOTIDE SEQUENCE [LARGE SCALE GENOMIC DNA]</scope>
    <source>
        <strain evidence="11 12">AGMB01872</strain>
    </source>
</reference>
<comment type="caution">
    <text evidence="11">The sequence shown here is derived from an EMBL/GenBank/DDBJ whole genome shotgun (WGS) entry which is preliminary data.</text>
</comment>
<dbReference type="InterPro" id="IPR011005">
    <property type="entry name" value="Dihydropteroate_synth-like_sf"/>
</dbReference>
<evidence type="ECO:0000256" key="3">
    <source>
        <dbReference type="ARBA" id="ARBA00004763"/>
    </source>
</evidence>
<comment type="function">
    <text evidence="9">Catalyzes the condensation of para-aminobenzoate (pABA) with 6-hydroxymethyl-7,8-dihydropterin diphosphate (DHPt-PP) to form 7,8-dihydropteroate (H2Pte), the immediate precursor of folate derivatives.</text>
</comment>
<dbReference type="PROSITE" id="PS00792">
    <property type="entry name" value="DHPS_1"/>
    <property type="match status" value="1"/>
</dbReference>
<proteinExistence type="inferred from homology"/>
<dbReference type="PROSITE" id="PS00793">
    <property type="entry name" value="DHPS_2"/>
    <property type="match status" value="1"/>
</dbReference>
<evidence type="ECO:0000256" key="4">
    <source>
        <dbReference type="ARBA" id="ARBA00012458"/>
    </source>
</evidence>
<evidence type="ECO:0000259" key="10">
    <source>
        <dbReference type="PROSITE" id="PS50972"/>
    </source>
</evidence>
<evidence type="ECO:0000256" key="2">
    <source>
        <dbReference type="ARBA" id="ARBA00001946"/>
    </source>
</evidence>
<keyword evidence="5 9" id="KW-0808">Transferase</keyword>
<dbReference type="PANTHER" id="PTHR20941">
    <property type="entry name" value="FOLATE SYNTHESIS PROTEINS"/>
    <property type="match status" value="1"/>
</dbReference>
<evidence type="ECO:0000256" key="1">
    <source>
        <dbReference type="ARBA" id="ARBA00000012"/>
    </source>
</evidence>
<evidence type="ECO:0000256" key="8">
    <source>
        <dbReference type="ARBA" id="ARBA00022909"/>
    </source>
</evidence>
<name>A0ABS7DIM5_9GAMM</name>
<comment type="pathway">
    <text evidence="3 9">Cofactor biosynthesis; tetrahydrofolate biosynthesis; 7,8-dihydrofolate from 2-amino-4-hydroxy-6-hydroxymethyl-7,8-dihydropteridine diphosphate and 4-aminobenzoate: step 1/2.</text>
</comment>
<evidence type="ECO:0000256" key="9">
    <source>
        <dbReference type="RuleBase" id="RU361205"/>
    </source>
</evidence>
<evidence type="ECO:0000256" key="7">
    <source>
        <dbReference type="ARBA" id="ARBA00022842"/>
    </source>
</evidence>
<dbReference type="PROSITE" id="PS50972">
    <property type="entry name" value="PTERIN_BINDING"/>
    <property type="match status" value="1"/>
</dbReference>
<dbReference type="GO" id="GO:0004156">
    <property type="term" value="F:dihydropteroate synthase activity"/>
    <property type="evidence" value="ECO:0007669"/>
    <property type="project" value="UniProtKB-EC"/>
</dbReference>
<accession>A0ABS7DIM5</accession>